<sequence length="112" mass="12461">MAKAVAQNEYLDFLREIVPTTIPLPVALKQREERMQADVGQADNVPENELEEEEAVDESMMEEPEADTSEWQTLDENATEENEALGASTLSEKTEVLEAEEAWRAPAPSADP</sequence>
<dbReference type="AlphaFoldDB" id="A0AAF0J364"/>
<gene>
    <name evidence="2" type="ORF">MNAN1_001405</name>
</gene>
<dbReference type="Proteomes" id="UP001213623">
    <property type="component" value="Chromosome 2"/>
</dbReference>
<organism evidence="2 3">
    <name type="scientific">Malassezia nana</name>
    <dbReference type="NCBI Taxonomy" id="180528"/>
    <lineage>
        <taxon>Eukaryota</taxon>
        <taxon>Fungi</taxon>
        <taxon>Dikarya</taxon>
        <taxon>Basidiomycota</taxon>
        <taxon>Ustilaginomycotina</taxon>
        <taxon>Malasseziomycetes</taxon>
        <taxon>Malasseziales</taxon>
        <taxon>Malasseziaceae</taxon>
        <taxon>Malassezia</taxon>
    </lineage>
</organism>
<accession>A0AAF0J364</accession>
<dbReference type="EMBL" id="CP119893">
    <property type="protein sequence ID" value="WFD26423.1"/>
    <property type="molecule type" value="Genomic_DNA"/>
</dbReference>
<evidence type="ECO:0000256" key="1">
    <source>
        <dbReference type="SAM" id="MobiDB-lite"/>
    </source>
</evidence>
<reference evidence="2" key="1">
    <citation type="submission" date="2023-03" db="EMBL/GenBank/DDBJ databases">
        <title>Mating type loci evolution in Malassezia.</title>
        <authorList>
            <person name="Coelho M.A."/>
        </authorList>
    </citation>
    <scope>NUCLEOTIDE SEQUENCE</scope>
    <source>
        <strain evidence="2">CBS 9557</strain>
    </source>
</reference>
<feature type="region of interest" description="Disordered" evidence="1">
    <location>
        <begin position="35"/>
        <end position="112"/>
    </location>
</feature>
<name>A0AAF0J364_9BASI</name>
<evidence type="ECO:0000313" key="3">
    <source>
        <dbReference type="Proteomes" id="UP001213623"/>
    </source>
</evidence>
<proteinExistence type="predicted"/>
<keyword evidence="3" id="KW-1185">Reference proteome</keyword>
<protein>
    <submittedName>
        <fullName evidence="2">Uncharacterized protein</fullName>
    </submittedName>
</protein>
<evidence type="ECO:0000313" key="2">
    <source>
        <dbReference type="EMBL" id="WFD26423.1"/>
    </source>
</evidence>
<feature type="compositionally biased region" description="Acidic residues" evidence="1">
    <location>
        <begin position="46"/>
        <end position="68"/>
    </location>
</feature>